<keyword evidence="7" id="KW-1133">Transmembrane helix</keyword>
<organism evidence="9 10">
    <name type="scientific">Paractinoplanes ovalisporus</name>
    <dbReference type="NCBI Taxonomy" id="2810368"/>
    <lineage>
        <taxon>Bacteria</taxon>
        <taxon>Bacillati</taxon>
        <taxon>Actinomycetota</taxon>
        <taxon>Actinomycetes</taxon>
        <taxon>Micromonosporales</taxon>
        <taxon>Micromonosporaceae</taxon>
        <taxon>Paractinoplanes</taxon>
    </lineage>
</organism>
<feature type="compositionally biased region" description="Low complexity" evidence="6">
    <location>
        <begin position="304"/>
        <end position="324"/>
    </location>
</feature>
<feature type="compositionally biased region" description="Low complexity" evidence="6">
    <location>
        <begin position="470"/>
        <end position="512"/>
    </location>
</feature>
<dbReference type="EMBL" id="JAENHP010000018">
    <property type="protein sequence ID" value="MBM2621241.1"/>
    <property type="molecule type" value="Genomic_DNA"/>
</dbReference>
<feature type="domain" description="Protein kinase" evidence="8">
    <location>
        <begin position="11"/>
        <end position="261"/>
    </location>
</feature>
<dbReference type="SMART" id="SM00220">
    <property type="entry name" value="S_TKc"/>
    <property type="match status" value="1"/>
</dbReference>
<dbReference type="Gene3D" id="3.30.200.20">
    <property type="entry name" value="Phosphorylase Kinase, domain 1"/>
    <property type="match status" value="1"/>
</dbReference>
<accession>A0ABS2AN78</accession>
<dbReference type="Proteomes" id="UP000632138">
    <property type="component" value="Unassembled WGS sequence"/>
</dbReference>
<dbReference type="PANTHER" id="PTHR43289">
    <property type="entry name" value="MITOGEN-ACTIVATED PROTEIN KINASE KINASE KINASE 20-RELATED"/>
    <property type="match status" value="1"/>
</dbReference>
<dbReference type="PROSITE" id="PS50011">
    <property type="entry name" value="PROTEIN_KINASE_DOM"/>
    <property type="match status" value="1"/>
</dbReference>
<dbReference type="InterPro" id="IPR011009">
    <property type="entry name" value="Kinase-like_dom_sf"/>
</dbReference>
<keyword evidence="3 9" id="KW-0418">Kinase</keyword>
<dbReference type="PROSITE" id="PS00107">
    <property type="entry name" value="PROTEIN_KINASE_ATP"/>
    <property type="match status" value="1"/>
</dbReference>
<keyword evidence="4 5" id="KW-0067">ATP-binding</keyword>
<evidence type="ECO:0000259" key="8">
    <source>
        <dbReference type="PROSITE" id="PS50011"/>
    </source>
</evidence>
<feature type="compositionally biased region" description="Low complexity" evidence="6">
    <location>
        <begin position="361"/>
        <end position="370"/>
    </location>
</feature>
<gene>
    <name evidence="9" type="ORF">JIG36_37635</name>
</gene>
<dbReference type="InterPro" id="IPR000719">
    <property type="entry name" value="Prot_kinase_dom"/>
</dbReference>
<dbReference type="Pfam" id="PF00069">
    <property type="entry name" value="Pkinase"/>
    <property type="match status" value="1"/>
</dbReference>
<sequence length="590" mass="60016">MEVRQALGGRYTLLNELGSGGMAVVWRARDEVLGRPVAVKVLAGRYAGDPQSRARIRDEARSAATLSHPNIAQVYDYGEADDLPYVVMELVNGPTLQQRVSSGPLPPRTIFRICGEVAAALAAAHDDGLVHRDIKMANIMIAPSGVKVVDFGIAAAAGPAAPEDMLVGTPAYLAPERLTGDAVEPASDVYALGVLLYRLLAHESPWSVESTTQMLQAHVHIDPEPLPELPGVPEAVADLIDRCLLKNPAERPSASQVSATLGDASEAATIDSVRDDLEPTALHVPRPSPPVAPPRYGAQPVGTPRNAAPAPASPASPRAGSPGATRPNEGPTTAPSSRGNMAGARADDRAHNSAWPATMVDGAAGSGRDAGAMRDGGGDRPSRGSRRRSAAAGGWFSGVRRKYVVAGGGLVVVVVAALLAWLLPGDPEAAGRPQAADPTVSAAPAVTSAPVSPSAGAQPGGTVPAATDRPGPGAIVGSGPVPSVVPSGSVVVPPRVSSAPQPSTSSDGSTSPSAPPPGKRLESPGGAAFAVCKDGKAQLTGFEPADGFTAQPIEPGPALTARVLFDGAKTKYRMAVTCFGDAPTPVVLPL</sequence>
<feature type="region of interest" description="Disordered" evidence="6">
    <location>
        <begin position="429"/>
        <end position="526"/>
    </location>
</feature>
<feature type="transmembrane region" description="Helical" evidence="7">
    <location>
        <begin position="403"/>
        <end position="423"/>
    </location>
</feature>
<dbReference type="InterPro" id="IPR017441">
    <property type="entry name" value="Protein_kinase_ATP_BS"/>
</dbReference>
<keyword evidence="1" id="KW-0808">Transferase</keyword>
<dbReference type="PROSITE" id="PS00108">
    <property type="entry name" value="PROTEIN_KINASE_ST"/>
    <property type="match status" value="1"/>
</dbReference>
<proteinExistence type="predicted"/>
<evidence type="ECO:0000256" key="1">
    <source>
        <dbReference type="ARBA" id="ARBA00022679"/>
    </source>
</evidence>
<evidence type="ECO:0000313" key="10">
    <source>
        <dbReference type="Proteomes" id="UP000632138"/>
    </source>
</evidence>
<keyword evidence="7" id="KW-0812">Transmembrane</keyword>
<keyword evidence="10" id="KW-1185">Reference proteome</keyword>
<comment type="caution">
    <text evidence="9">The sequence shown here is derived from an EMBL/GenBank/DDBJ whole genome shotgun (WGS) entry which is preliminary data.</text>
</comment>
<dbReference type="PANTHER" id="PTHR43289:SF34">
    <property type="entry name" value="SERINE_THREONINE-PROTEIN KINASE YBDM-RELATED"/>
    <property type="match status" value="1"/>
</dbReference>
<dbReference type="Gene3D" id="1.10.510.10">
    <property type="entry name" value="Transferase(Phosphotransferase) domain 1"/>
    <property type="match status" value="1"/>
</dbReference>
<evidence type="ECO:0000256" key="2">
    <source>
        <dbReference type="ARBA" id="ARBA00022741"/>
    </source>
</evidence>
<feature type="compositionally biased region" description="Polar residues" evidence="6">
    <location>
        <begin position="330"/>
        <end position="339"/>
    </location>
</feature>
<evidence type="ECO:0000256" key="5">
    <source>
        <dbReference type="PROSITE-ProRule" id="PRU10141"/>
    </source>
</evidence>
<dbReference type="RefSeq" id="WP_203381213.1">
    <property type="nucleotide sequence ID" value="NZ_JAENHP010000018.1"/>
</dbReference>
<dbReference type="CDD" id="cd14014">
    <property type="entry name" value="STKc_PknB_like"/>
    <property type="match status" value="1"/>
</dbReference>
<protein>
    <submittedName>
        <fullName evidence="9">Protein kinase</fullName>
    </submittedName>
</protein>
<evidence type="ECO:0000256" key="7">
    <source>
        <dbReference type="SAM" id="Phobius"/>
    </source>
</evidence>
<evidence type="ECO:0000256" key="4">
    <source>
        <dbReference type="ARBA" id="ARBA00022840"/>
    </source>
</evidence>
<evidence type="ECO:0000256" key="6">
    <source>
        <dbReference type="SAM" id="MobiDB-lite"/>
    </source>
</evidence>
<keyword evidence="2 5" id="KW-0547">Nucleotide-binding</keyword>
<dbReference type="SUPFAM" id="SSF56112">
    <property type="entry name" value="Protein kinase-like (PK-like)"/>
    <property type="match status" value="1"/>
</dbReference>
<feature type="binding site" evidence="5">
    <location>
        <position position="40"/>
    </location>
    <ligand>
        <name>ATP</name>
        <dbReference type="ChEBI" id="CHEBI:30616"/>
    </ligand>
</feature>
<name>A0ABS2AN78_9ACTN</name>
<evidence type="ECO:0000313" key="9">
    <source>
        <dbReference type="EMBL" id="MBM2621241.1"/>
    </source>
</evidence>
<keyword evidence="7" id="KW-0472">Membrane</keyword>
<reference evidence="9 10" key="1">
    <citation type="submission" date="2021-01" db="EMBL/GenBank/DDBJ databases">
        <title>Actinoplanes sp. nov. LDG1-06 isolated from lichen.</title>
        <authorList>
            <person name="Saeng-In P."/>
            <person name="Phongsopitanun W."/>
            <person name="Kanchanasin P."/>
            <person name="Yuki M."/>
            <person name="Kudo T."/>
            <person name="Ohkuma M."/>
            <person name="Tanasupawat S."/>
        </authorList>
    </citation>
    <scope>NUCLEOTIDE SEQUENCE [LARGE SCALE GENOMIC DNA]</scope>
    <source>
        <strain evidence="9 10">LDG1-06</strain>
    </source>
</reference>
<dbReference type="InterPro" id="IPR008271">
    <property type="entry name" value="Ser/Thr_kinase_AS"/>
</dbReference>
<evidence type="ECO:0000256" key="3">
    <source>
        <dbReference type="ARBA" id="ARBA00022777"/>
    </source>
</evidence>
<feature type="region of interest" description="Disordered" evidence="6">
    <location>
        <begin position="280"/>
        <end position="391"/>
    </location>
</feature>
<feature type="compositionally biased region" description="Low complexity" evidence="6">
    <location>
        <begin position="438"/>
        <end position="455"/>
    </location>
</feature>
<dbReference type="GO" id="GO:0016301">
    <property type="term" value="F:kinase activity"/>
    <property type="evidence" value="ECO:0007669"/>
    <property type="project" value="UniProtKB-KW"/>
</dbReference>